<evidence type="ECO:0000256" key="9">
    <source>
        <dbReference type="SAM" id="MobiDB-lite"/>
    </source>
</evidence>
<feature type="domain" description="TRF2-interacting telomeric protein/Rap1 C-terminal" evidence="11">
    <location>
        <begin position="356"/>
        <end position="433"/>
    </location>
</feature>
<evidence type="ECO:0000256" key="7">
    <source>
        <dbReference type="ARBA" id="ARBA00023242"/>
    </source>
</evidence>
<dbReference type="Pfam" id="PF08914">
    <property type="entry name" value="Myb_Rap1"/>
    <property type="match status" value="1"/>
</dbReference>
<dbReference type="Proteomes" id="UP001149165">
    <property type="component" value="Unassembled WGS sequence"/>
</dbReference>
<dbReference type="InterPro" id="IPR015010">
    <property type="entry name" value="TERF2IP_Myb"/>
</dbReference>
<dbReference type="SUPFAM" id="SSF46689">
    <property type="entry name" value="Homeodomain-like"/>
    <property type="match status" value="1"/>
</dbReference>
<dbReference type="InterPro" id="IPR039595">
    <property type="entry name" value="TE2IP/Rap1"/>
</dbReference>
<reference evidence="13" key="2">
    <citation type="journal article" date="2023" name="IMA Fungus">
        <title>Comparative genomic study of the Penicillium genus elucidates a diverse pangenome and 15 lateral gene transfer events.</title>
        <authorList>
            <person name="Petersen C."/>
            <person name="Sorensen T."/>
            <person name="Nielsen M.R."/>
            <person name="Sondergaard T.E."/>
            <person name="Sorensen J.L."/>
            <person name="Fitzpatrick D.A."/>
            <person name="Frisvad J.C."/>
            <person name="Nielsen K.L."/>
        </authorList>
    </citation>
    <scope>NUCLEOTIDE SEQUENCE</scope>
    <source>
        <strain evidence="13">IBT 30069</strain>
    </source>
</reference>
<name>A0A9W9F5K9_9EURO</name>
<dbReference type="AlphaFoldDB" id="A0A9W9F5K9"/>
<evidence type="ECO:0000256" key="3">
    <source>
        <dbReference type="ARBA" id="ARBA00022895"/>
    </source>
</evidence>
<feature type="compositionally biased region" description="Polar residues" evidence="9">
    <location>
        <begin position="274"/>
        <end position="287"/>
    </location>
</feature>
<sequence>MADSTRESISNNLFGGAKFWVALHIPQRTMLKETIEKHGGIIVMLEKYADVKLVDHVRKNLPADTYSYKYVEKSVRNGKLEDLEDYQAGPSAQRPVGASNIPQKKTRSEYTLHDDQILFDWLYPYEQEEDAPIGGNNIYKKLAEKFPQHTWQSWRARYLKNLRHRPRPRGGEPRPDLLEQAPALTAKSATPEVKQEPSEAAKPIPNTRSPRIPAEEHIQASITPQPRPGESAQSKRKRESIVGPHENQRDELHPPPPKRVMPRAPDTIDPPAQILSTTHQKSNKNSLPQTAQPSPPQPSTQKAPTEPQGPQQVPADLLFLELPFLPSSPEPEVEETDQESNTDVNDWIDAQLERGNIELPLVLQALQCTSMNPEYAALVLEHFAAGKGIPADMPGVWTPEDDRCLEAEDGRAVKRVYEKHGETVFNARWEYLRLARDGGIL</sequence>
<proteinExistence type="inferred from homology"/>
<dbReference type="GO" id="GO:0031848">
    <property type="term" value="P:protection from non-homologous end joining at telomere"/>
    <property type="evidence" value="ECO:0007669"/>
    <property type="project" value="TreeGrafter"/>
</dbReference>
<comment type="function">
    <text evidence="8">Involved in the regulation of telomere length, clustering and has a specific role in telomere position effect (TPE).</text>
</comment>
<dbReference type="InterPro" id="IPR009057">
    <property type="entry name" value="Homeodomain-like_sf"/>
</dbReference>
<comment type="caution">
    <text evidence="13">The sequence shown here is derived from an EMBL/GenBank/DDBJ whole genome shotgun (WGS) entry which is preliminary data.</text>
</comment>
<keyword evidence="3 8" id="KW-0779">Telomere</keyword>
<feature type="region of interest" description="Disordered" evidence="9">
    <location>
        <begin position="163"/>
        <end position="311"/>
    </location>
</feature>
<keyword evidence="7 8" id="KW-0539">Nucleus</keyword>
<dbReference type="InterPro" id="IPR001357">
    <property type="entry name" value="BRCT_dom"/>
</dbReference>
<accession>A0A9W9F5K9</accession>
<evidence type="ECO:0000256" key="1">
    <source>
        <dbReference type="ARBA" id="ARBA00010467"/>
    </source>
</evidence>
<dbReference type="OrthoDB" id="435460at2759"/>
<evidence type="ECO:0000256" key="8">
    <source>
        <dbReference type="RuleBase" id="RU367107"/>
    </source>
</evidence>
<dbReference type="Pfam" id="PF16589">
    <property type="entry name" value="BRCT_2"/>
    <property type="match status" value="1"/>
</dbReference>
<dbReference type="InterPro" id="IPR021661">
    <property type="entry name" value="Rap1_C"/>
</dbReference>
<evidence type="ECO:0000259" key="10">
    <source>
        <dbReference type="Pfam" id="PF08914"/>
    </source>
</evidence>
<evidence type="ECO:0000259" key="11">
    <source>
        <dbReference type="Pfam" id="PF11626"/>
    </source>
</evidence>
<dbReference type="Gene3D" id="1.10.10.60">
    <property type="entry name" value="Homeodomain-like"/>
    <property type="match status" value="1"/>
</dbReference>
<evidence type="ECO:0000256" key="6">
    <source>
        <dbReference type="ARBA" id="ARBA00023163"/>
    </source>
</evidence>
<evidence type="ECO:0000313" key="14">
    <source>
        <dbReference type="Proteomes" id="UP001149165"/>
    </source>
</evidence>
<dbReference type="GO" id="GO:0070187">
    <property type="term" value="C:shelterin complex"/>
    <property type="evidence" value="ECO:0007669"/>
    <property type="project" value="TreeGrafter"/>
</dbReference>
<gene>
    <name evidence="13" type="ORF">N7456_009772</name>
</gene>
<evidence type="ECO:0000256" key="4">
    <source>
        <dbReference type="ARBA" id="ARBA00023015"/>
    </source>
</evidence>
<comment type="similarity">
    <text evidence="1 8">Belongs to the RAP1 family.</text>
</comment>
<protein>
    <recommendedName>
        <fullName evidence="8">DNA-binding protein RAP1</fullName>
    </recommendedName>
</protein>
<dbReference type="CDD" id="cd11653">
    <property type="entry name" value="rap1_RCT"/>
    <property type="match status" value="1"/>
</dbReference>
<dbReference type="PANTHER" id="PTHR16466:SF6">
    <property type="entry name" value="TELOMERIC REPEAT-BINDING FACTOR 2-INTERACTING PROTEIN 1"/>
    <property type="match status" value="1"/>
</dbReference>
<dbReference type="InterPro" id="IPR038104">
    <property type="entry name" value="Rap1_C_sf"/>
</dbReference>
<evidence type="ECO:0000256" key="2">
    <source>
        <dbReference type="ARBA" id="ARBA00022454"/>
    </source>
</evidence>
<dbReference type="CDD" id="cd11655">
    <property type="entry name" value="rap1_myb-like"/>
    <property type="match status" value="1"/>
</dbReference>
<evidence type="ECO:0000313" key="13">
    <source>
        <dbReference type="EMBL" id="KAJ5093911.1"/>
    </source>
</evidence>
<dbReference type="GO" id="GO:0042162">
    <property type="term" value="F:telomeric DNA binding"/>
    <property type="evidence" value="ECO:0007669"/>
    <property type="project" value="TreeGrafter"/>
</dbReference>
<keyword evidence="14" id="KW-1185">Reference proteome</keyword>
<dbReference type="Gene3D" id="1.10.10.2170">
    <property type="match status" value="1"/>
</dbReference>
<keyword evidence="6" id="KW-0804">Transcription</keyword>
<comment type="subcellular location">
    <subcellularLocation>
        <location evidence="8">Nucleus</location>
    </subcellularLocation>
    <subcellularLocation>
        <location evidence="8">Chromosome</location>
        <location evidence="8">Telomere</location>
    </subcellularLocation>
</comment>
<dbReference type="PANTHER" id="PTHR16466">
    <property type="entry name" value="TELOMERE REPEAT-BINDING FACTOR 2-INTERACTING PROTEIN 1"/>
    <property type="match status" value="1"/>
</dbReference>
<dbReference type="EMBL" id="JAPQKH010000006">
    <property type="protein sequence ID" value="KAJ5093911.1"/>
    <property type="molecule type" value="Genomic_DNA"/>
</dbReference>
<keyword evidence="2 8" id="KW-0158">Chromosome</keyword>
<keyword evidence="4" id="KW-0805">Transcription regulation</keyword>
<reference evidence="13" key="1">
    <citation type="submission" date="2022-11" db="EMBL/GenBank/DDBJ databases">
        <authorList>
            <person name="Petersen C."/>
        </authorList>
    </citation>
    <scope>NUCLEOTIDE SEQUENCE</scope>
    <source>
        <strain evidence="13">IBT 30069</strain>
    </source>
</reference>
<dbReference type="Pfam" id="PF11626">
    <property type="entry name" value="Rap1_C"/>
    <property type="match status" value="1"/>
</dbReference>
<organism evidence="13 14">
    <name type="scientific">Penicillium angulare</name>
    <dbReference type="NCBI Taxonomy" id="116970"/>
    <lineage>
        <taxon>Eukaryota</taxon>
        <taxon>Fungi</taxon>
        <taxon>Dikarya</taxon>
        <taxon>Ascomycota</taxon>
        <taxon>Pezizomycotina</taxon>
        <taxon>Eurotiomycetes</taxon>
        <taxon>Eurotiomycetidae</taxon>
        <taxon>Eurotiales</taxon>
        <taxon>Aspergillaceae</taxon>
        <taxon>Penicillium</taxon>
    </lineage>
</organism>
<feature type="domain" description="BRCT" evidence="12">
    <location>
        <begin position="12"/>
        <end position="87"/>
    </location>
</feature>
<feature type="domain" description="TERF2-interacting telomeric protein 1 Myb" evidence="10">
    <location>
        <begin position="110"/>
        <end position="168"/>
    </location>
</feature>
<keyword evidence="5" id="KW-0010">Activator</keyword>
<dbReference type="GO" id="GO:0010833">
    <property type="term" value="P:telomere maintenance via telomere lengthening"/>
    <property type="evidence" value="ECO:0007669"/>
    <property type="project" value="UniProtKB-UniRule"/>
</dbReference>
<evidence type="ECO:0000256" key="5">
    <source>
        <dbReference type="ARBA" id="ARBA00023159"/>
    </source>
</evidence>
<evidence type="ECO:0000259" key="12">
    <source>
        <dbReference type="Pfam" id="PF16589"/>
    </source>
</evidence>
<comment type="subunit">
    <text evidence="8">Homodimer.</text>
</comment>